<name>A0A9X2XTC8_9BACT</name>
<evidence type="ECO:0000313" key="1">
    <source>
        <dbReference type="EMBL" id="MCU7548230.1"/>
    </source>
</evidence>
<reference evidence="1" key="1">
    <citation type="submission" date="2022-09" db="EMBL/GenBank/DDBJ databases">
        <authorList>
            <person name="Yuan C."/>
            <person name="Ke Z."/>
        </authorList>
    </citation>
    <scope>NUCLEOTIDE SEQUENCE</scope>
    <source>
        <strain evidence="1">LB-8</strain>
    </source>
</reference>
<dbReference type="InterPro" id="IPR050563">
    <property type="entry name" value="4-hydroxybenzoyl-CoA_TE"/>
</dbReference>
<keyword evidence="2" id="KW-1185">Reference proteome</keyword>
<gene>
    <name evidence="1" type="ORF">OCK74_03850</name>
</gene>
<dbReference type="PANTHER" id="PTHR31793:SF24">
    <property type="entry name" value="LONG-CHAIN ACYL-COA THIOESTERASE FADM"/>
    <property type="match status" value="1"/>
</dbReference>
<organism evidence="1 2">
    <name type="scientific">Paraflavisolibacter caeni</name>
    <dbReference type="NCBI Taxonomy" id="2982496"/>
    <lineage>
        <taxon>Bacteria</taxon>
        <taxon>Pseudomonadati</taxon>
        <taxon>Bacteroidota</taxon>
        <taxon>Chitinophagia</taxon>
        <taxon>Chitinophagales</taxon>
        <taxon>Chitinophagaceae</taxon>
        <taxon>Paraflavisolibacter</taxon>
    </lineage>
</organism>
<proteinExistence type="predicted"/>
<dbReference type="Proteomes" id="UP001155483">
    <property type="component" value="Unassembled WGS sequence"/>
</dbReference>
<dbReference type="Pfam" id="PF13279">
    <property type="entry name" value="4HBT_2"/>
    <property type="match status" value="1"/>
</dbReference>
<dbReference type="Gene3D" id="3.10.129.10">
    <property type="entry name" value="Hotdog Thioesterase"/>
    <property type="match status" value="1"/>
</dbReference>
<evidence type="ECO:0000313" key="2">
    <source>
        <dbReference type="Proteomes" id="UP001155483"/>
    </source>
</evidence>
<protein>
    <submittedName>
        <fullName evidence="1">Thioesterase family protein</fullName>
    </submittedName>
</protein>
<dbReference type="AlphaFoldDB" id="A0A9X2XTC8"/>
<dbReference type="CDD" id="cd00586">
    <property type="entry name" value="4HBT"/>
    <property type="match status" value="1"/>
</dbReference>
<dbReference type="GO" id="GO:0047617">
    <property type="term" value="F:fatty acyl-CoA hydrolase activity"/>
    <property type="evidence" value="ECO:0007669"/>
    <property type="project" value="TreeGrafter"/>
</dbReference>
<reference evidence="1" key="2">
    <citation type="submission" date="2023-04" db="EMBL/GenBank/DDBJ databases">
        <title>Paracnuella aquatica gen. nov., sp. nov., a member of the family Chitinophagaceae isolated from a hot spring.</title>
        <authorList>
            <person name="Wang C."/>
        </authorList>
    </citation>
    <scope>NUCLEOTIDE SEQUENCE</scope>
    <source>
        <strain evidence="1">LB-8</strain>
    </source>
</reference>
<dbReference type="RefSeq" id="WP_279295674.1">
    <property type="nucleotide sequence ID" value="NZ_JAOTIF010000001.1"/>
</dbReference>
<accession>A0A9X2XTC8</accession>
<dbReference type="InterPro" id="IPR029069">
    <property type="entry name" value="HotDog_dom_sf"/>
</dbReference>
<sequence length="144" mass="17131">MEDYKRLVQIRWSDLDPNFHLRHSVYYDWGAFCRIEFLNQFGLTAEAMYQLQIGPILFREECVFRKEIILGDEIHISLQLSKARPDFSRWSIQHEIIKNKSTVAARLSVDGAWMHTQQRKLITPPEHVHKVFSEMPQAKDFAWL</sequence>
<dbReference type="PANTHER" id="PTHR31793">
    <property type="entry name" value="4-HYDROXYBENZOYL-COA THIOESTERASE FAMILY MEMBER"/>
    <property type="match status" value="1"/>
</dbReference>
<comment type="caution">
    <text evidence="1">The sequence shown here is derived from an EMBL/GenBank/DDBJ whole genome shotgun (WGS) entry which is preliminary data.</text>
</comment>
<dbReference type="SUPFAM" id="SSF54637">
    <property type="entry name" value="Thioesterase/thiol ester dehydrase-isomerase"/>
    <property type="match status" value="1"/>
</dbReference>
<dbReference type="EMBL" id="JAOTIF010000001">
    <property type="protein sequence ID" value="MCU7548230.1"/>
    <property type="molecule type" value="Genomic_DNA"/>
</dbReference>